<gene>
    <name evidence="1" type="ORF">LOK49_LG13G00956</name>
</gene>
<reference evidence="1 2" key="1">
    <citation type="journal article" date="2022" name="Plant J.">
        <title>Chromosome-level genome of Camellia lanceoleosa provides a valuable resource for understanding genome evolution and self-incompatibility.</title>
        <authorList>
            <person name="Gong W."/>
            <person name="Xiao S."/>
            <person name="Wang L."/>
            <person name="Liao Z."/>
            <person name="Chang Y."/>
            <person name="Mo W."/>
            <person name="Hu G."/>
            <person name="Li W."/>
            <person name="Zhao G."/>
            <person name="Zhu H."/>
            <person name="Hu X."/>
            <person name="Ji K."/>
            <person name="Xiang X."/>
            <person name="Song Q."/>
            <person name="Yuan D."/>
            <person name="Jin S."/>
            <person name="Zhang L."/>
        </authorList>
    </citation>
    <scope>NUCLEOTIDE SEQUENCE [LARGE SCALE GENOMIC DNA]</scope>
    <source>
        <strain evidence="1">SQ_2022a</strain>
    </source>
</reference>
<evidence type="ECO:0000313" key="2">
    <source>
        <dbReference type="Proteomes" id="UP001060215"/>
    </source>
</evidence>
<proteinExistence type="predicted"/>
<accession>A0ACC0FRN1</accession>
<evidence type="ECO:0000313" key="1">
    <source>
        <dbReference type="EMBL" id="KAI7990066.1"/>
    </source>
</evidence>
<name>A0ACC0FRN1_9ERIC</name>
<dbReference type="EMBL" id="CM045771">
    <property type="protein sequence ID" value="KAI7990066.1"/>
    <property type="molecule type" value="Genomic_DNA"/>
</dbReference>
<dbReference type="Proteomes" id="UP001060215">
    <property type="component" value="Chromosome 14"/>
</dbReference>
<organism evidence="1 2">
    <name type="scientific">Camellia lanceoleosa</name>
    <dbReference type="NCBI Taxonomy" id="1840588"/>
    <lineage>
        <taxon>Eukaryota</taxon>
        <taxon>Viridiplantae</taxon>
        <taxon>Streptophyta</taxon>
        <taxon>Embryophyta</taxon>
        <taxon>Tracheophyta</taxon>
        <taxon>Spermatophyta</taxon>
        <taxon>Magnoliopsida</taxon>
        <taxon>eudicotyledons</taxon>
        <taxon>Gunneridae</taxon>
        <taxon>Pentapetalae</taxon>
        <taxon>asterids</taxon>
        <taxon>Ericales</taxon>
        <taxon>Theaceae</taxon>
        <taxon>Camellia</taxon>
    </lineage>
</organism>
<protein>
    <submittedName>
        <fullName evidence="1">Uncharacterized protein</fullName>
    </submittedName>
</protein>
<comment type="caution">
    <text evidence="1">The sequence shown here is derived from an EMBL/GenBank/DDBJ whole genome shotgun (WGS) entry which is preliminary data.</text>
</comment>
<sequence>MFGLVVFSAPENPSTEDIFIFSVNGSFGNLFVYRNLFTVGQCHNQTLPRNLTDKDLMDLEFVTEGVSEDDTFNIDQNNDDYSTFEGERCGICMDIVIDRGVLDCCQHWYTSLFLKKVWS</sequence>
<keyword evidence="2" id="KW-1185">Reference proteome</keyword>